<dbReference type="Proteomes" id="UP000758168">
    <property type="component" value="Unassembled WGS sequence"/>
</dbReference>
<organism evidence="2 3">
    <name type="scientific">Microlunatus capsulatus</name>
    <dbReference type="NCBI Taxonomy" id="99117"/>
    <lineage>
        <taxon>Bacteria</taxon>
        <taxon>Bacillati</taxon>
        <taxon>Actinomycetota</taxon>
        <taxon>Actinomycetes</taxon>
        <taxon>Propionibacteriales</taxon>
        <taxon>Propionibacteriaceae</taxon>
        <taxon>Microlunatus</taxon>
    </lineage>
</organism>
<sequence>MTDQTVPGDADEGVEPGSLPEPEGSGLTDPDAYGSLTVEDDPGGTVDPADLAGGADETDEDVS</sequence>
<proteinExistence type="predicted"/>
<name>A0ABS4Z8V3_9ACTN</name>
<dbReference type="EMBL" id="JAGIOB010000001">
    <property type="protein sequence ID" value="MBP2417476.1"/>
    <property type="molecule type" value="Genomic_DNA"/>
</dbReference>
<feature type="region of interest" description="Disordered" evidence="1">
    <location>
        <begin position="1"/>
        <end position="63"/>
    </location>
</feature>
<gene>
    <name evidence="2" type="ORF">JOF54_002398</name>
</gene>
<comment type="caution">
    <text evidence="2">The sequence shown here is derived from an EMBL/GenBank/DDBJ whole genome shotgun (WGS) entry which is preliminary data.</text>
</comment>
<reference evidence="2 3" key="1">
    <citation type="submission" date="2021-03" db="EMBL/GenBank/DDBJ databases">
        <title>Sequencing the genomes of 1000 actinobacteria strains.</title>
        <authorList>
            <person name="Klenk H.-P."/>
        </authorList>
    </citation>
    <scope>NUCLEOTIDE SEQUENCE [LARGE SCALE GENOMIC DNA]</scope>
    <source>
        <strain evidence="2 3">DSM 12936</strain>
    </source>
</reference>
<keyword evidence="3" id="KW-1185">Reference proteome</keyword>
<evidence type="ECO:0000256" key="1">
    <source>
        <dbReference type="SAM" id="MobiDB-lite"/>
    </source>
</evidence>
<dbReference type="RefSeq" id="WP_210056063.1">
    <property type="nucleotide sequence ID" value="NZ_BAAAMH010000003.1"/>
</dbReference>
<accession>A0ABS4Z8V3</accession>
<evidence type="ECO:0000313" key="2">
    <source>
        <dbReference type="EMBL" id="MBP2417476.1"/>
    </source>
</evidence>
<evidence type="ECO:0000313" key="3">
    <source>
        <dbReference type="Proteomes" id="UP000758168"/>
    </source>
</evidence>
<protein>
    <submittedName>
        <fullName evidence="2">Uncharacterized protein</fullName>
    </submittedName>
</protein>